<feature type="region of interest" description="Disordered" evidence="1">
    <location>
        <begin position="54"/>
        <end position="82"/>
    </location>
</feature>
<keyword evidence="2" id="KW-1185">Reference proteome</keyword>
<proteinExistence type="predicted"/>
<dbReference type="PANTHER" id="PTHR28348:SF1">
    <property type="entry name" value="UPF0193 PROTEIN EVG1"/>
    <property type="match status" value="1"/>
</dbReference>
<dbReference type="FunCoup" id="A0A6J2YAY0">
    <property type="interactions" value="2"/>
</dbReference>
<dbReference type="AlphaFoldDB" id="A0A6J2YAY0"/>
<dbReference type="KEGG" id="soy:115885762"/>
<gene>
    <name evidence="3" type="primary">LOC115885762</name>
</gene>
<evidence type="ECO:0000313" key="2">
    <source>
        <dbReference type="Proteomes" id="UP000504635"/>
    </source>
</evidence>
<dbReference type="InterPro" id="IPR007914">
    <property type="entry name" value="UPF0193"/>
</dbReference>
<dbReference type="Proteomes" id="UP000504635">
    <property type="component" value="Unplaced"/>
</dbReference>
<dbReference type="Pfam" id="PF05250">
    <property type="entry name" value="UPF0193"/>
    <property type="match status" value="1"/>
</dbReference>
<evidence type="ECO:0000313" key="3">
    <source>
        <dbReference type="RefSeq" id="XP_030760632.1"/>
    </source>
</evidence>
<dbReference type="InParanoid" id="A0A6J2YAY0"/>
<sequence>MQWQSKNVPQGGILQPPRASYSPETHNFLKVLMEESRMSAMQRRKVDYILRNGEPLPPLQRKMSRPKNNIPEVTIRPGSSKRRSREAILLSGAYEKDIFRPIKPGMDREREIEKLANKMAYREDVHVTKSKVLKKLEKEKVELAANRFDQLVQEIKEREEWLKEMDELGEGNKYKLIIEQQIQNKVREMDRLKLSALD</sequence>
<dbReference type="RefSeq" id="XP_030760632.1">
    <property type="nucleotide sequence ID" value="XM_030904772.1"/>
</dbReference>
<protein>
    <submittedName>
        <fullName evidence="3">UPF0193 protein EVG1 homolog</fullName>
    </submittedName>
</protein>
<evidence type="ECO:0000256" key="1">
    <source>
        <dbReference type="SAM" id="MobiDB-lite"/>
    </source>
</evidence>
<accession>A0A6J2YAY0</accession>
<dbReference type="GeneID" id="115885762"/>
<organism evidence="2 3">
    <name type="scientific">Sitophilus oryzae</name>
    <name type="common">Rice weevil</name>
    <name type="synonym">Curculio oryzae</name>
    <dbReference type="NCBI Taxonomy" id="7048"/>
    <lineage>
        <taxon>Eukaryota</taxon>
        <taxon>Metazoa</taxon>
        <taxon>Ecdysozoa</taxon>
        <taxon>Arthropoda</taxon>
        <taxon>Hexapoda</taxon>
        <taxon>Insecta</taxon>
        <taxon>Pterygota</taxon>
        <taxon>Neoptera</taxon>
        <taxon>Endopterygota</taxon>
        <taxon>Coleoptera</taxon>
        <taxon>Polyphaga</taxon>
        <taxon>Cucujiformia</taxon>
        <taxon>Curculionidae</taxon>
        <taxon>Dryophthorinae</taxon>
        <taxon>Sitophilus</taxon>
    </lineage>
</organism>
<name>A0A6J2YAY0_SITOR</name>
<reference evidence="3" key="1">
    <citation type="submission" date="2025-08" db="UniProtKB">
        <authorList>
            <consortium name="RefSeq"/>
        </authorList>
    </citation>
    <scope>IDENTIFICATION</scope>
    <source>
        <tissue evidence="3">Gonads</tissue>
    </source>
</reference>
<dbReference type="OrthoDB" id="10262032at2759"/>
<feature type="region of interest" description="Disordered" evidence="1">
    <location>
        <begin position="1"/>
        <end position="21"/>
    </location>
</feature>
<dbReference type="PANTHER" id="PTHR28348">
    <property type="entry name" value="UPF0193 PROTEIN EVG1"/>
    <property type="match status" value="1"/>
</dbReference>